<proteinExistence type="predicted"/>
<keyword evidence="2" id="KW-1185">Reference proteome</keyword>
<organism evidence="1 2">
    <name type="scientific">Papaver atlanticum</name>
    <dbReference type="NCBI Taxonomy" id="357466"/>
    <lineage>
        <taxon>Eukaryota</taxon>
        <taxon>Viridiplantae</taxon>
        <taxon>Streptophyta</taxon>
        <taxon>Embryophyta</taxon>
        <taxon>Tracheophyta</taxon>
        <taxon>Spermatophyta</taxon>
        <taxon>Magnoliopsida</taxon>
        <taxon>Ranunculales</taxon>
        <taxon>Papaveraceae</taxon>
        <taxon>Papaveroideae</taxon>
        <taxon>Papaver</taxon>
    </lineage>
</organism>
<name>A0AAD4XPE6_9MAGN</name>
<sequence length="139" mass="16178">MDALKTIYPLKPYTQRRQYFRNMDDNPQPPTTKKVRGGAKLEFLTKVKKGEKVEPEFRQGVPDGPNTNKISTYCGKMTENGENFPFDIHDWSEIPYKEEKLEEAIEDLKVNFIERYYVQGCVGRCMIIHFGCKKSICDS</sequence>
<dbReference type="Proteomes" id="UP001202328">
    <property type="component" value="Unassembled WGS sequence"/>
</dbReference>
<dbReference type="EMBL" id="JAJJMB010007708">
    <property type="protein sequence ID" value="KAI3928567.1"/>
    <property type="molecule type" value="Genomic_DNA"/>
</dbReference>
<reference evidence="1" key="1">
    <citation type="submission" date="2022-04" db="EMBL/GenBank/DDBJ databases">
        <title>A functionally conserved STORR gene fusion in Papaver species that diverged 16.8 million years ago.</title>
        <authorList>
            <person name="Catania T."/>
        </authorList>
    </citation>
    <scope>NUCLEOTIDE SEQUENCE</scope>
    <source>
        <strain evidence="1">S-188037</strain>
    </source>
</reference>
<dbReference type="AlphaFoldDB" id="A0AAD4XPE6"/>
<evidence type="ECO:0000313" key="2">
    <source>
        <dbReference type="Proteomes" id="UP001202328"/>
    </source>
</evidence>
<gene>
    <name evidence="1" type="ORF">MKW98_024168</name>
</gene>
<evidence type="ECO:0000313" key="1">
    <source>
        <dbReference type="EMBL" id="KAI3928567.1"/>
    </source>
</evidence>
<comment type="caution">
    <text evidence="1">The sequence shown here is derived from an EMBL/GenBank/DDBJ whole genome shotgun (WGS) entry which is preliminary data.</text>
</comment>
<protein>
    <submittedName>
        <fullName evidence="1">Uncharacterized protein</fullName>
    </submittedName>
</protein>
<accession>A0AAD4XPE6</accession>